<dbReference type="Ensembl" id="ENSLLET00000003188.1">
    <property type="protein sequence ID" value="ENSLLEP00000003057.1"/>
    <property type="gene ID" value="ENSLLEG00000001954.1"/>
</dbReference>
<organism evidence="3 4">
    <name type="scientific">Leptobrachium leishanense</name>
    <name type="common">Leishan spiny toad</name>
    <dbReference type="NCBI Taxonomy" id="445787"/>
    <lineage>
        <taxon>Eukaryota</taxon>
        <taxon>Metazoa</taxon>
        <taxon>Chordata</taxon>
        <taxon>Craniata</taxon>
        <taxon>Vertebrata</taxon>
        <taxon>Euteleostomi</taxon>
        <taxon>Amphibia</taxon>
        <taxon>Batrachia</taxon>
        <taxon>Anura</taxon>
        <taxon>Pelobatoidea</taxon>
        <taxon>Megophryidae</taxon>
        <taxon>Leptobrachium</taxon>
    </lineage>
</organism>
<reference evidence="3" key="1">
    <citation type="submission" date="2025-08" db="UniProtKB">
        <authorList>
            <consortium name="Ensembl"/>
        </authorList>
    </citation>
    <scope>IDENTIFICATION</scope>
</reference>
<dbReference type="InterPro" id="IPR051557">
    <property type="entry name" value="NipSnap_domain"/>
</dbReference>
<accession>A0A8C5LP58</accession>
<dbReference type="Proteomes" id="UP000694569">
    <property type="component" value="Unplaced"/>
</dbReference>
<evidence type="ECO:0000256" key="1">
    <source>
        <dbReference type="ARBA" id="ARBA00005291"/>
    </source>
</evidence>
<name>A0A8C5LP58_9ANUR</name>
<dbReference type="GeneTree" id="ENSGT00950000183018"/>
<dbReference type="Gene3D" id="3.30.70.100">
    <property type="match status" value="2"/>
</dbReference>
<dbReference type="Pfam" id="PF07978">
    <property type="entry name" value="NIPSNAP"/>
    <property type="match status" value="2"/>
</dbReference>
<feature type="domain" description="NIPSNAP" evidence="2">
    <location>
        <begin position="187"/>
        <end position="286"/>
    </location>
</feature>
<dbReference type="OrthoDB" id="10262843at2759"/>
<protein>
    <recommendedName>
        <fullName evidence="2">NIPSNAP domain-containing protein</fullName>
    </recommendedName>
</protein>
<dbReference type="GO" id="GO:0005739">
    <property type="term" value="C:mitochondrion"/>
    <property type="evidence" value="ECO:0007669"/>
    <property type="project" value="TreeGrafter"/>
</dbReference>
<dbReference type="PANTHER" id="PTHR21017">
    <property type="entry name" value="NIPSNAP-RELATED"/>
    <property type="match status" value="1"/>
</dbReference>
<evidence type="ECO:0000313" key="3">
    <source>
        <dbReference type="Ensembl" id="ENSLLEP00000003057.1"/>
    </source>
</evidence>
<dbReference type="PANTHER" id="PTHR21017:SF19">
    <property type="entry name" value="PROTEIN NIPSNAP HOMOLOG 3B"/>
    <property type="match status" value="1"/>
</dbReference>
<feature type="domain" description="NIPSNAP" evidence="2">
    <location>
        <begin position="79"/>
        <end position="177"/>
    </location>
</feature>
<dbReference type="GO" id="GO:0000423">
    <property type="term" value="P:mitophagy"/>
    <property type="evidence" value="ECO:0007669"/>
    <property type="project" value="UniProtKB-ARBA"/>
</dbReference>
<reference evidence="3" key="2">
    <citation type="submission" date="2025-09" db="UniProtKB">
        <authorList>
            <consortium name="Ensembl"/>
        </authorList>
    </citation>
    <scope>IDENTIFICATION</scope>
</reference>
<evidence type="ECO:0000313" key="4">
    <source>
        <dbReference type="Proteomes" id="UP000694569"/>
    </source>
</evidence>
<dbReference type="FunFam" id="3.30.70.100:FF:000017">
    <property type="entry name" value="Protein NipSnap homolog 3A"/>
    <property type="match status" value="1"/>
</dbReference>
<dbReference type="InterPro" id="IPR011008">
    <property type="entry name" value="Dimeric_a/b-barrel"/>
</dbReference>
<keyword evidence="4" id="KW-1185">Reference proteome</keyword>
<sequence>MVMEGCPWGLCEPSKTVTYPPGRECHQLAPTGQLSTTYNQLCTYGTPLYQYLSIQKKSAGIKAKAAFATGPRQVDTTFYEFRTYTIKVDKMREFLKLTNENFHYRTVHSELVGYFTMELGSLNKVLHIWKYGSFAERTAVRTKLAQDNDFMEKYVAKTFPLIEKQDNEITYLVPWSKLEKPEKPGVYELVTFQFKPGGPAVWGDAFRAAISTHVNTGYTKLVGVFNTEYGTLNKVQVLWWNESPDNRASGRHLAHEDARVVAAVRESVRFLDSQKNVLLLPTAFSPLK</sequence>
<comment type="similarity">
    <text evidence="1">Belongs to the NipSnap family.</text>
</comment>
<dbReference type="SUPFAM" id="SSF54909">
    <property type="entry name" value="Dimeric alpha+beta barrel"/>
    <property type="match status" value="2"/>
</dbReference>
<dbReference type="AlphaFoldDB" id="A0A8C5LP58"/>
<dbReference type="InterPro" id="IPR012577">
    <property type="entry name" value="NIPSNAP"/>
</dbReference>
<proteinExistence type="inferred from homology"/>
<evidence type="ECO:0000259" key="2">
    <source>
        <dbReference type="Pfam" id="PF07978"/>
    </source>
</evidence>